<dbReference type="PANTHER" id="PTHR34293">
    <property type="entry name" value="HTH-TYPE TRANSCRIPTIONAL REGULATOR TRMBL2"/>
    <property type="match status" value="1"/>
</dbReference>
<dbReference type="InterPro" id="IPR036390">
    <property type="entry name" value="WH_DNA-bd_sf"/>
</dbReference>
<dbReference type="AlphaFoldDB" id="A0A1F5TRH2"/>
<dbReference type="InterPro" id="IPR051797">
    <property type="entry name" value="TrmB-like"/>
</dbReference>
<dbReference type="SUPFAM" id="SSF46785">
    <property type="entry name" value="Winged helix' DNA-binding domain"/>
    <property type="match status" value="1"/>
</dbReference>
<reference evidence="2 3" key="1">
    <citation type="journal article" date="2016" name="Nat. Commun.">
        <title>Thousands of microbial genomes shed light on interconnected biogeochemical processes in an aquifer system.</title>
        <authorList>
            <person name="Anantharaman K."/>
            <person name="Brown C.T."/>
            <person name="Hug L.A."/>
            <person name="Sharon I."/>
            <person name="Castelle C.J."/>
            <person name="Probst A.J."/>
            <person name="Thomas B.C."/>
            <person name="Singh A."/>
            <person name="Wilkins M.J."/>
            <person name="Karaoz U."/>
            <person name="Brodie E.L."/>
            <person name="Williams K.H."/>
            <person name="Hubbard S.S."/>
            <person name="Banfield J.F."/>
        </authorList>
    </citation>
    <scope>NUCLEOTIDE SEQUENCE [LARGE SCALE GENOMIC DNA]</scope>
</reference>
<dbReference type="EMBL" id="MFGO01000008">
    <property type="protein sequence ID" value="OGF41555.1"/>
    <property type="molecule type" value="Genomic_DNA"/>
</dbReference>
<dbReference type="Gene3D" id="1.10.10.10">
    <property type="entry name" value="Winged helix-like DNA-binding domain superfamily/Winged helix DNA-binding domain"/>
    <property type="match status" value="1"/>
</dbReference>
<protein>
    <recommendedName>
        <fullName evidence="1">Transcription regulator TrmB N-terminal domain-containing protein</fullName>
    </recommendedName>
</protein>
<organism evidence="2 3">
    <name type="scientific">Candidatus Falkowbacteria bacterium RIFOXYD2_FULL_34_120</name>
    <dbReference type="NCBI Taxonomy" id="1798007"/>
    <lineage>
        <taxon>Bacteria</taxon>
        <taxon>Candidatus Falkowiibacteriota</taxon>
    </lineage>
</organism>
<accession>A0A1F5TRH2</accession>
<dbReference type="InterPro" id="IPR036388">
    <property type="entry name" value="WH-like_DNA-bd_sf"/>
</dbReference>
<proteinExistence type="predicted"/>
<comment type="caution">
    <text evidence="2">The sequence shown here is derived from an EMBL/GenBank/DDBJ whole genome shotgun (WGS) entry which is preliminary data.</text>
</comment>
<sequence>MEKINLILKNIGLTDTETNIYLTGLQYSSIGVNRLEKETKIKRTTIYHAINTLSKKGLVSKKDTGAKLVFMMTRPENIQRLLNKEIEILENQKTELDEIIPLLNQHQQKEEANFNVAHFDGIEGIKLVIEEALYCKSRHWDVIAPPKNFFSDFDKKYAEYFMNTRKRKKISARSLWESKADKKVLTPEDLKQRQPRILPNIMYGKFKSIIIIFDDKVAIISSLKESSAILIQSREVHDTMLALFDGLWHISKEY</sequence>
<dbReference type="PANTHER" id="PTHR34293:SF1">
    <property type="entry name" value="HTH-TYPE TRANSCRIPTIONAL REGULATOR TRMBL2"/>
    <property type="match status" value="1"/>
</dbReference>
<evidence type="ECO:0000259" key="1">
    <source>
        <dbReference type="Pfam" id="PF01978"/>
    </source>
</evidence>
<evidence type="ECO:0000313" key="3">
    <source>
        <dbReference type="Proteomes" id="UP000177579"/>
    </source>
</evidence>
<name>A0A1F5TRH2_9BACT</name>
<feature type="domain" description="Transcription regulator TrmB N-terminal" evidence="1">
    <location>
        <begin position="8"/>
        <end position="70"/>
    </location>
</feature>
<dbReference type="Proteomes" id="UP000177579">
    <property type="component" value="Unassembled WGS sequence"/>
</dbReference>
<dbReference type="Pfam" id="PF01978">
    <property type="entry name" value="TrmB"/>
    <property type="match status" value="1"/>
</dbReference>
<dbReference type="InterPro" id="IPR002831">
    <property type="entry name" value="Tscrpt_reg_TrmB_N"/>
</dbReference>
<evidence type="ECO:0000313" key="2">
    <source>
        <dbReference type="EMBL" id="OGF41555.1"/>
    </source>
</evidence>
<gene>
    <name evidence="2" type="ORF">A2531_02590</name>
</gene>